<evidence type="ECO:0000259" key="11">
    <source>
        <dbReference type="Pfam" id="PF01706"/>
    </source>
</evidence>
<dbReference type="InterPro" id="IPR028263">
    <property type="entry name" value="FliG_N"/>
</dbReference>
<feature type="coiled-coil region" evidence="10">
    <location>
        <begin position="30"/>
        <end position="57"/>
    </location>
</feature>
<dbReference type="RefSeq" id="WP_089023011.1">
    <property type="nucleotide sequence ID" value="NZ_NIQC01000006.1"/>
</dbReference>
<evidence type="ECO:0000313" key="15">
    <source>
        <dbReference type="Proteomes" id="UP000214588"/>
    </source>
</evidence>
<dbReference type="NCBIfam" id="TIGR00207">
    <property type="entry name" value="fliG"/>
    <property type="match status" value="1"/>
</dbReference>
<dbReference type="AlphaFoldDB" id="A0A226BZ02"/>
<evidence type="ECO:0000256" key="10">
    <source>
        <dbReference type="SAM" id="Coils"/>
    </source>
</evidence>
<dbReference type="SUPFAM" id="SSF48029">
    <property type="entry name" value="FliG"/>
    <property type="match status" value="2"/>
</dbReference>
<evidence type="ECO:0000256" key="9">
    <source>
        <dbReference type="ARBA" id="ARBA00023143"/>
    </source>
</evidence>
<comment type="similarity">
    <text evidence="3">Belongs to the FliG family.</text>
</comment>
<dbReference type="OrthoDB" id="9780302at2"/>
<dbReference type="FunFam" id="1.10.220.30:FF:000001">
    <property type="entry name" value="Flagellar motor switch protein FliG"/>
    <property type="match status" value="1"/>
</dbReference>
<protein>
    <recommendedName>
        <fullName evidence="4">Flagellar motor switch protein FliG</fullName>
    </recommendedName>
</protein>
<evidence type="ECO:0000256" key="5">
    <source>
        <dbReference type="ARBA" id="ARBA00022475"/>
    </source>
</evidence>
<reference evidence="14 15" key="1">
    <citation type="submission" date="2017-06" db="EMBL/GenBank/DDBJ databases">
        <title>Draft Genome Sequence of Natranaerobius trueperi halophilic, alkalithermophilic bacteria from soda lakes.</title>
        <authorList>
            <person name="Zhao B."/>
        </authorList>
    </citation>
    <scope>NUCLEOTIDE SEQUENCE [LARGE SCALE GENOMIC DNA]</scope>
    <source>
        <strain evidence="14 15">DSM 18760</strain>
    </source>
</reference>
<sequence>MNPPNEISPKHKAAILMISLGSDASAEVMKHLSEEEIEQLTLEIANVQKVDSEQKEEVFNEFHQMAVAQDYISQGGINYAKDVLERALGSQKAMSIIDRLTSSLQVRPFEFMRKTEPSQIINFIQNEHPQTIALILAYLEAEQASMILSSLPSDKQVDVSRRIAVMERTSPEIIKEVEQILERKLSSVMSQDYTSAGGISSIVDVLNNVDRATEKTILENLETQDPDLTEEIKKRLFVFDDIVLLDDRSIQRVIREVEQKDLTMALKVAGDEVKDRVFKNMSNRMAELVKEEMDYMGPVRLKDVEEAQQKIVNLIRSLEESGEIVVARGKEDEVIV</sequence>
<evidence type="ECO:0000256" key="3">
    <source>
        <dbReference type="ARBA" id="ARBA00010299"/>
    </source>
</evidence>
<keyword evidence="9" id="KW-0975">Bacterial flagellum</keyword>
<dbReference type="GO" id="GO:0009425">
    <property type="term" value="C:bacterial-type flagellum basal body"/>
    <property type="evidence" value="ECO:0007669"/>
    <property type="project" value="UniProtKB-SubCell"/>
</dbReference>
<feature type="domain" description="Flagellar motor switch protein FliG C-terminal" evidence="11">
    <location>
        <begin position="219"/>
        <end position="325"/>
    </location>
</feature>
<evidence type="ECO:0000256" key="6">
    <source>
        <dbReference type="ARBA" id="ARBA00022500"/>
    </source>
</evidence>
<evidence type="ECO:0000256" key="4">
    <source>
        <dbReference type="ARBA" id="ARBA00021870"/>
    </source>
</evidence>
<name>A0A226BZ02_9FIRM</name>
<proteinExistence type="inferred from homology"/>
<accession>A0A226BZ02</accession>
<keyword evidence="7" id="KW-0283">Flagellar rotation</keyword>
<evidence type="ECO:0000256" key="8">
    <source>
        <dbReference type="ARBA" id="ARBA00023136"/>
    </source>
</evidence>
<dbReference type="GO" id="GO:0003774">
    <property type="term" value="F:cytoskeletal motor activity"/>
    <property type="evidence" value="ECO:0007669"/>
    <property type="project" value="InterPro"/>
</dbReference>
<keyword evidence="14" id="KW-0969">Cilium</keyword>
<organism evidence="14 15">
    <name type="scientific">Natranaerobius trueperi</name>
    <dbReference type="NCBI Taxonomy" id="759412"/>
    <lineage>
        <taxon>Bacteria</taxon>
        <taxon>Bacillati</taxon>
        <taxon>Bacillota</taxon>
        <taxon>Clostridia</taxon>
        <taxon>Natranaerobiales</taxon>
        <taxon>Natranaerobiaceae</taxon>
        <taxon>Natranaerobius</taxon>
    </lineage>
</organism>
<keyword evidence="14" id="KW-0282">Flagellum</keyword>
<dbReference type="InterPro" id="IPR032779">
    <property type="entry name" value="FliG_M"/>
</dbReference>
<keyword evidence="5" id="KW-1003">Cell membrane</keyword>
<evidence type="ECO:0000256" key="1">
    <source>
        <dbReference type="ARBA" id="ARBA00004117"/>
    </source>
</evidence>
<evidence type="ECO:0000259" key="13">
    <source>
        <dbReference type="Pfam" id="PF14842"/>
    </source>
</evidence>
<dbReference type="Proteomes" id="UP000214588">
    <property type="component" value="Unassembled WGS sequence"/>
</dbReference>
<evidence type="ECO:0000259" key="12">
    <source>
        <dbReference type="Pfam" id="PF14841"/>
    </source>
</evidence>
<evidence type="ECO:0000256" key="7">
    <source>
        <dbReference type="ARBA" id="ARBA00022779"/>
    </source>
</evidence>
<dbReference type="Gene3D" id="1.10.220.30">
    <property type="match status" value="3"/>
</dbReference>
<dbReference type="InterPro" id="IPR000090">
    <property type="entry name" value="Flg_Motor_Flig"/>
</dbReference>
<dbReference type="PANTHER" id="PTHR30534:SF0">
    <property type="entry name" value="FLAGELLAR MOTOR SWITCH PROTEIN FLIG"/>
    <property type="match status" value="1"/>
</dbReference>
<comment type="caution">
    <text evidence="14">The sequence shown here is derived from an EMBL/GenBank/DDBJ whole genome shotgun (WGS) entry which is preliminary data.</text>
</comment>
<comment type="subcellular location">
    <subcellularLocation>
        <location evidence="1">Bacterial flagellum basal body</location>
    </subcellularLocation>
    <subcellularLocation>
        <location evidence="2">Cell membrane</location>
        <topology evidence="2">Peripheral membrane protein</topology>
        <orientation evidence="2">Cytoplasmic side</orientation>
    </subcellularLocation>
</comment>
<dbReference type="InterPro" id="IPR011002">
    <property type="entry name" value="FliG_a-hlx"/>
</dbReference>
<dbReference type="InterPro" id="IPR023087">
    <property type="entry name" value="Flg_Motor_Flig_C"/>
</dbReference>
<dbReference type="Pfam" id="PF14842">
    <property type="entry name" value="FliG_N"/>
    <property type="match status" value="1"/>
</dbReference>
<dbReference type="Pfam" id="PF01706">
    <property type="entry name" value="FliG_C"/>
    <property type="match status" value="1"/>
</dbReference>
<dbReference type="GO" id="GO:0006935">
    <property type="term" value="P:chemotaxis"/>
    <property type="evidence" value="ECO:0007669"/>
    <property type="project" value="UniProtKB-KW"/>
</dbReference>
<dbReference type="GO" id="GO:0071973">
    <property type="term" value="P:bacterial-type flagellum-dependent cell motility"/>
    <property type="evidence" value="ECO:0007669"/>
    <property type="project" value="InterPro"/>
</dbReference>
<dbReference type="PIRSF" id="PIRSF003161">
    <property type="entry name" value="FliG"/>
    <property type="match status" value="1"/>
</dbReference>
<keyword evidence="14" id="KW-0966">Cell projection</keyword>
<dbReference type="GO" id="GO:0005886">
    <property type="term" value="C:plasma membrane"/>
    <property type="evidence" value="ECO:0007669"/>
    <property type="project" value="UniProtKB-SubCell"/>
</dbReference>
<keyword evidence="15" id="KW-1185">Reference proteome</keyword>
<feature type="domain" description="Flagellar motor switch protein FliG N-terminal" evidence="13">
    <location>
        <begin position="7"/>
        <end position="109"/>
    </location>
</feature>
<dbReference type="EMBL" id="NIQC01000006">
    <property type="protein sequence ID" value="OWZ84226.1"/>
    <property type="molecule type" value="Genomic_DNA"/>
</dbReference>
<evidence type="ECO:0000256" key="2">
    <source>
        <dbReference type="ARBA" id="ARBA00004413"/>
    </source>
</evidence>
<feature type="domain" description="Flagellar motor switch protein FliG middle" evidence="12">
    <location>
        <begin position="117"/>
        <end position="191"/>
    </location>
</feature>
<keyword evidence="10" id="KW-0175">Coiled coil</keyword>
<keyword evidence="8" id="KW-0472">Membrane</keyword>
<dbReference type="Pfam" id="PF14841">
    <property type="entry name" value="FliG_M"/>
    <property type="match status" value="1"/>
</dbReference>
<gene>
    <name evidence="14" type="ORF">CDO51_03990</name>
</gene>
<keyword evidence="6" id="KW-0145">Chemotaxis</keyword>
<dbReference type="PRINTS" id="PR00954">
    <property type="entry name" value="FLGMOTORFLIG"/>
</dbReference>
<dbReference type="PANTHER" id="PTHR30534">
    <property type="entry name" value="FLAGELLAR MOTOR SWITCH PROTEIN FLIG"/>
    <property type="match status" value="1"/>
</dbReference>
<evidence type="ECO:0000313" key="14">
    <source>
        <dbReference type="EMBL" id="OWZ84226.1"/>
    </source>
</evidence>